<comment type="catalytic activity">
    <reaction evidence="3">
        <text>L-methionyl-[protein] + [thioredoxin]-disulfide + H2O = L-methionyl-(S)-S-oxide-[protein] + [thioredoxin]-dithiol</text>
        <dbReference type="Rhea" id="RHEA:14217"/>
        <dbReference type="Rhea" id="RHEA-COMP:10698"/>
        <dbReference type="Rhea" id="RHEA-COMP:10700"/>
        <dbReference type="Rhea" id="RHEA-COMP:12313"/>
        <dbReference type="Rhea" id="RHEA-COMP:12315"/>
        <dbReference type="ChEBI" id="CHEBI:15377"/>
        <dbReference type="ChEBI" id="CHEBI:16044"/>
        <dbReference type="ChEBI" id="CHEBI:29950"/>
        <dbReference type="ChEBI" id="CHEBI:44120"/>
        <dbReference type="ChEBI" id="CHEBI:50058"/>
        <dbReference type="EC" id="1.8.4.11"/>
    </reaction>
</comment>
<dbReference type="EC" id="1.8.4.11" evidence="1"/>
<dbReference type="InterPro" id="IPR002569">
    <property type="entry name" value="Met_Sox_Rdtase_MsrA_dom"/>
</dbReference>
<comment type="catalytic activity">
    <reaction evidence="4">
        <text>[thioredoxin]-disulfide + L-methionine + H2O = L-methionine (S)-S-oxide + [thioredoxin]-dithiol</text>
        <dbReference type="Rhea" id="RHEA:19993"/>
        <dbReference type="Rhea" id="RHEA-COMP:10698"/>
        <dbReference type="Rhea" id="RHEA-COMP:10700"/>
        <dbReference type="ChEBI" id="CHEBI:15377"/>
        <dbReference type="ChEBI" id="CHEBI:29950"/>
        <dbReference type="ChEBI" id="CHEBI:50058"/>
        <dbReference type="ChEBI" id="CHEBI:57844"/>
        <dbReference type="ChEBI" id="CHEBI:58772"/>
        <dbReference type="EC" id="1.8.4.11"/>
    </reaction>
</comment>
<evidence type="ECO:0000256" key="3">
    <source>
        <dbReference type="ARBA" id="ARBA00047806"/>
    </source>
</evidence>
<dbReference type="Pfam" id="PF01625">
    <property type="entry name" value="PMSR"/>
    <property type="match status" value="1"/>
</dbReference>
<keyword evidence="7" id="KW-1185">Reference proteome</keyword>
<keyword evidence="2 6" id="KW-0560">Oxidoreductase</keyword>
<evidence type="ECO:0000256" key="4">
    <source>
        <dbReference type="ARBA" id="ARBA00048782"/>
    </source>
</evidence>
<dbReference type="Proteomes" id="UP001324380">
    <property type="component" value="Chromosome"/>
</dbReference>
<dbReference type="PANTHER" id="PTHR43774:SF1">
    <property type="entry name" value="PEPTIDE METHIONINE SULFOXIDE REDUCTASE MSRA 2"/>
    <property type="match status" value="1"/>
</dbReference>
<dbReference type="InterPro" id="IPR036509">
    <property type="entry name" value="Met_Sox_Rdtase_MsrA_sf"/>
</dbReference>
<proteinExistence type="predicted"/>
<dbReference type="PANTHER" id="PTHR43774">
    <property type="entry name" value="PEPTIDE METHIONINE SULFOXIDE REDUCTASE"/>
    <property type="match status" value="1"/>
</dbReference>
<reference evidence="6 7" key="1">
    <citation type="submission" date="2023-11" db="EMBL/GenBank/DDBJ databases">
        <title>Analysis of the Genomes of Mucilaginibacter gossypii cycad 4 and M. sabulilitoris SNA2: microbes with the potential for plant growth promotion.</title>
        <authorList>
            <person name="Hirsch A.M."/>
            <person name="Humm E."/>
            <person name="Rubbi M."/>
            <person name="Del Vecchio G."/>
            <person name="Ha S.M."/>
            <person name="Pellegrini M."/>
            <person name="Gunsalus R.P."/>
        </authorList>
    </citation>
    <scope>NUCLEOTIDE SEQUENCE [LARGE SCALE GENOMIC DNA]</scope>
    <source>
        <strain evidence="6 7">SNA2</strain>
    </source>
</reference>
<evidence type="ECO:0000313" key="7">
    <source>
        <dbReference type="Proteomes" id="UP001324380"/>
    </source>
</evidence>
<accession>A0ABZ0TXZ9</accession>
<dbReference type="GO" id="GO:0008113">
    <property type="term" value="F:peptide-methionine (S)-S-oxide reductase activity"/>
    <property type="evidence" value="ECO:0007669"/>
    <property type="project" value="UniProtKB-EC"/>
</dbReference>
<dbReference type="SUPFAM" id="SSF55068">
    <property type="entry name" value="Peptide methionine sulfoxide reductase"/>
    <property type="match status" value="1"/>
</dbReference>
<evidence type="ECO:0000256" key="1">
    <source>
        <dbReference type="ARBA" id="ARBA00012502"/>
    </source>
</evidence>
<dbReference type="RefSeq" id="WP_321566034.1">
    <property type="nucleotide sequence ID" value="NZ_CP139558.1"/>
</dbReference>
<dbReference type="EMBL" id="CP139558">
    <property type="protein sequence ID" value="WPU96948.1"/>
    <property type="molecule type" value="Genomic_DNA"/>
</dbReference>
<evidence type="ECO:0000259" key="5">
    <source>
        <dbReference type="Pfam" id="PF01625"/>
    </source>
</evidence>
<sequence>MNTSEIIFGGGRFWCTQAIFRQVIGVNNVESGYSHYASEGGDDQDVSEHGYSEVVRITYDPQQITLADIIRIHLRTHNPTTELGVHDAAGQQFRSVIFFNNEEERKIIVEIIAEMQSSYEHLIITEILPSHPFEIASADDQDYYKKNTDAPYCRAVIDFKLQKFKAHFAGYLK</sequence>
<name>A0ABZ0TXZ9_9SPHI</name>
<gene>
    <name evidence="6" type="ORF">SNE25_15615</name>
</gene>
<dbReference type="Gene3D" id="3.30.1060.10">
    <property type="entry name" value="Peptide methionine sulphoxide reductase MsrA"/>
    <property type="match status" value="1"/>
</dbReference>
<organism evidence="6 7">
    <name type="scientific">Mucilaginibacter sabulilitoris</name>
    <dbReference type="NCBI Taxonomy" id="1173583"/>
    <lineage>
        <taxon>Bacteria</taxon>
        <taxon>Pseudomonadati</taxon>
        <taxon>Bacteroidota</taxon>
        <taxon>Sphingobacteriia</taxon>
        <taxon>Sphingobacteriales</taxon>
        <taxon>Sphingobacteriaceae</taxon>
        <taxon>Mucilaginibacter</taxon>
    </lineage>
</organism>
<evidence type="ECO:0000256" key="2">
    <source>
        <dbReference type="ARBA" id="ARBA00023002"/>
    </source>
</evidence>
<protein>
    <recommendedName>
        <fullName evidence="1">peptide-methionine (S)-S-oxide reductase</fullName>
        <ecNumber evidence="1">1.8.4.11</ecNumber>
    </recommendedName>
</protein>
<feature type="domain" description="Peptide methionine sulphoxide reductase MsrA" evidence="5">
    <location>
        <begin position="5"/>
        <end position="153"/>
    </location>
</feature>
<evidence type="ECO:0000313" key="6">
    <source>
        <dbReference type="EMBL" id="WPU96948.1"/>
    </source>
</evidence>